<dbReference type="EMBL" id="SWDV01000004">
    <property type="protein sequence ID" value="TLX79923.1"/>
    <property type="molecule type" value="Genomic_DNA"/>
</dbReference>
<comment type="caution">
    <text evidence="1">The sequence shown here is derived from an EMBL/GenBank/DDBJ whole genome shotgun (WGS) entry which is preliminary data.</text>
</comment>
<gene>
    <name evidence="1" type="ORF">FAS41_06645</name>
</gene>
<keyword evidence="2" id="KW-1185">Reference proteome</keyword>
<proteinExistence type="predicted"/>
<accession>A0A5R9RC79</accession>
<organism evidence="1 2">
    <name type="scientific">Pseudomonas nicosulfuronedens</name>
    <dbReference type="NCBI Taxonomy" id="2571105"/>
    <lineage>
        <taxon>Bacteria</taxon>
        <taxon>Pseudomonadati</taxon>
        <taxon>Pseudomonadota</taxon>
        <taxon>Gammaproteobacteria</taxon>
        <taxon>Pseudomonadales</taxon>
        <taxon>Pseudomonadaceae</taxon>
        <taxon>Pseudomonas</taxon>
    </lineage>
</organism>
<protein>
    <submittedName>
        <fullName evidence="1">Uncharacterized protein</fullName>
    </submittedName>
</protein>
<sequence length="128" mass="14169">MSLDFFLEASSDLSIELIEGTLNSIGVRATQALPNELEAVFESGLSICVSYSSDQNIRAEDSKGMSFAVALRGYLRIKGPAPDGLSPLDDLDRLITAISNQATGQFLVSFQYESTIYWRDRKELQRNI</sequence>
<evidence type="ECO:0000313" key="1">
    <source>
        <dbReference type="EMBL" id="TLX79923.1"/>
    </source>
</evidence>
<dbReference type="RefSeq" id="WP_138520810.1">
    <property type="nucleotide sequence ID" value="NZ_JAOCBK010000001.1"/>
</dbReference>
<name>A0A5R9RC79_9PSED</name>
<dbReference type="AlphaFoldDB" id="A0A5R9RC79"/>
<dbReference type="OrthoDB" id="6990567at2"/>
<dbReference type="Proteomes" id="UP000306635">
    <property type="component" value="Unassembled WGS sequence"/>
</dbReference>
<reference evidence="1 2" key="1">
    <citation type="submission" date="2019-04" db="EMBL/GenBank/DDBJ databases">
        <authorList>
            <person name="Li M."/>
        </authorList>
    </citation>
    <scope>NUCLEOTIDE SEQUENCE [LARGE SCALE GENOMIC DNA]</scope>
    <source>
        <strain evidence="1 2">LAM1902</strain>
    </source>
</reference>
<evidence type="ECO:0000313" key="2">
    <source>
        <dbReference type="Proteomes" id="UP000306635"/>
    </source>
</evidence>